<reference evidence="1" key="2">
    <citation type="journal article" date="2021" name="Microbiome">
        <title>Successional dynamics and alternative stable states in a saline activated sludge microbial community over 9 years.</title>
        <authorList>
            <person name="Wang Y."/>
            <person name="Ye J."/>
            <person name="Ju F."/>
            <person name="Liu L."/>
            <person name="Boyd J.A."/>
            <person name="Deng Y."/>
            <person name="Parks D.H."/>
            <person name="Jiang X."/>
            <person name="Yin X."/>
            <person name="Woodcroft B.J."/>
            <person name="Tyson G.W."/>
            <person name="Hugenholtz P."/>
            <person name="Polz M.F."/>
            <person name="Zhang T."/>
        </authorList>
    </citation>
    <scope>NUCLEOTIDE SEQUENCE</scope>
    <source>
        <strain evidence="1">HKST-UBA03</strain>
    </source>
</reference>
<name>A0A955LKP3_UNCKA</name>
<organism evidence="1 2">
    <name type="scientific">candidate division WWE3 bacterium</name>
    <dbReference type="NCBI Taxonomy" id="2053526"/>
    <lineage>
        <taxon>Bacteria</taxon>
        <taxon>Katanobacteria</taxon>
    </lineage>
</organism>
<dbReference type="InterPro" id="IPR038555">
    <property type="entry name" value="Zincin_1_sf"/>
</dbReference>
<dbReference type="Gene3D" id="3.30.2010.20">
    <property type="match status" value="1"/>
</dbReference>
<reference evidence="1" key="1">
    <citation type="submission" date="2020-04" db="EMBL/GenBank/DDBJ databases">
        <authorList>
            <person name="Zhang T."/>
        </authorList>
    </citation>
    <scope>NUCLEOTIDE SEQUENCE</scope>
    <source>
        <strain evidence="1">HKST-UBA03</strain>
    </source>
</reference>
<dbReference type="CDD" id="cd12952">
    <property type="entry name" value="MMP_ACEL2062"/>
    <property type="match status" value="1"/>
</dbReference>
<sequence>MTPEQFDDLVQEVVENLPEDFKDKFDNVAVVTEIWPTREDLQRGNVGRGMTLFGLYVGIPKTKRLNYSFVLPDKIKIFMGPIMQSVTSEQEARAQIRKTVLHEIGHHFGMNEEEVRKAMH</sequence>
<evidence type="ECO:0000313" key="2">
    <source>
        <dbReference type="Proteomes" id="UP000751518"/>
    </source>
</evidence>
<dbReference type="Proteomes" id="UP000751518">
    <property type="component" value="Unassembled WGS sequence"/>
</dbReference>
<gene>
    <name evidence="1" type="ORF">KC614_03510</name>
</gene>
<protein>
    <submittedName>
        <fullName evidence="1">Metallopeptidase family protein</fullName>
    </submittedName>
</protein>
<dbReference type="SUPFAM" id="SSF55486">
    <property type="entry name" value="Metalloproteases ('zincins'), catalytic domain"/>
    <property type="match status" value="1"/>
</dbReference>
<evidence type="ECO:0000313" key="1">
    <source>
        <dbReference type="EMBL" id="MCA9392243.1"/>
    </source>
</evidence>
<proteinExistence type="predicted"/>
<dbReference type="EMBL" id="JAGQKZ010000030">
    <property type="protein sequence ID" value="MCA9392243.1"/>
    <property type="molecule type" value="Genomic_DNA"/>
</dbReference>
<dbReference type="Pfam" id="PF06262">
    <property type="entry name" value="Zincin_1"/>
    <property type="match status" value="1"/>
</dbReference>
<dbReference type="InterPro" id="IPR010428">
    <property type="entry name" value="Zincin_1"/>
</dbReference>
<accession>A0A955LKP3</accession>
<comment type="caution">
    <text evidence="1">The sequence shown here is derived from an EMBL/GenBank/DDBJ whole genome shotgun (WGS) entry which is preliminary data.</text>
</comment>
<dbReference type="AlphaFoldDB" id="A0A955LKP3"/>